<reference evidence="1 2" key="1">
    <citation type="submission" date="2019-05" db="EMBL/GenBank/DDBJ databases">
        <title>Another draft genome of Portunus trituberculatus and its Hox gene families provides insights of decapod evolution.</title>
        <authorList>
            <person name="Jeong J.-H."/>
            <person name="Song I."/>
            <person name="Kim S."/>
            <person name="Choi T."/>
            <person name="Kim D."/>
            <person name="Ryu S."/>
            <person name="Kim W."/>
        </authorList>
    </citation>
    <scope>NUCLEOTIDE SEQUENCE [LARGE SCALE GENOMIC DNA]</scope>
    <source>
        <tissue evidence="1">Muscle</tissue>
    </source>
</reference>
<protein>
    <submittedName>
        <fullName evidence="1">Uncharacterized protein</fullName>
    </submittedName>
</protein>
<accession>A0A5B7DKX9</accession>
<evidence type="ECO:0000313" key="1">
    <source>
        <dbReference type="EMBL" id="MPC21757.1"/>
    </source>
</evidence>
<sequence length="56" mass="6714">MKYVKNGLFWCILAFYSLKLRYAGKTHYLSNDLIYLKKWVILVYSSVLCSKTQICW</sequence>
<organism evidence="1 2">
    <name type="scientific">Portunus trituberculatus</name>
    <name type="common">Swimming crab</name>
    <name type="synonym">Neptunus trituberculatus</name>
    <dbReference type="NCBI Taxonomy" id="210409"/>
    <lineage>
        <taxon>Eukaryota</taxon>
        <taxon>Metazoa</taxon>
        <taxon>Ecdysozoa</taxon>
        <taxon>Arthropoda</taxon>
        <taxon>Crustacea</taxon>
        <taxon>Multicrustacea</taxon>
        <taxon>Malacostraca</taxon>
        <taxon>Eumalacostraca</taxon>
        <taxon>Eucarida</taxon>
        <taxon>Decapoda</taxon>
        <taxon>Pleocyemata</taxon>
        <taxon>Brachyura</taxon>
        <taxon>Eubrachyura</taxon>
        <taxon>Portunoidea</taxon>
        <taxon>Portunidae</taxon>
        <taxon>Portuninae</taxon>
        <taxon>Portunus</taxon>
    </lineage>
</organism>
<dbReference type="Proteomes" id="UP000324222">
    <property type="component" value="Unassembled WGS sequence"/>
</dbReference>
<proteinExistence type="predicted"/>
<keyword evidence="2" id="KW-1185">Reference proteome</keyword>
<evidence type="ECO:0000313" key="2">
    <source>
        <dbReference type="Proteomes" id="UP000324222"/>
    </source>
</evidence>
<dbReference type="AlphaFoldDB" id="A0A5B7DKX9"/>
<dbReference type="EMBL" id="VSRR010001013">
    <property type="protein sequence ID" value="MPC21757.1"/>
    <property type="molecule type" value="Genomic_DNA"/>
</dbReference>
<comment type="caution">
    <text evidence="1">The sequence shown here is derived from an EMBL/GenBank/DDBJ whole genome shotgun (WGS) entry which is preliminary data.</text>
</comment>
<gene>
    <name evidence="1" type="ORF">E2C01_014753</name>
</gene>
<name>A0A5B7DKX9_PORTR</name>